<dbReference type="GO" id="GO:0046982">
    <property type="term" value="F:protein heterodimerization activity"/>
    <property type="evidence" value="ECO:0007669"/>
    <property type="project" value="InterPro"/>
</dbReference>
<feature type="domain" description="Transcription factor CBF/NF-Y/archaeal histone" evidence="4">
    <location>
        <begin position="143"/>
        <end position="204"/>
    </location>
</feature>
<feature type="compositionally biased region" description="Pro residues" evidence="3">
    <location>
        <begin position="36"/>
        <end position="64"/>
    </location>
</feature>
<feature type="compositionally biased region" description="Basic and acidic residues" evidence="3">
    <location>
        <begin position="1"/>
        <end position="13"/>
    </location>
</feature>
<evidence type="ECO:0000259" key="4">
    <source>
        <dbReference type="Pfam" id="PF00808"/>
    </source>
</evidence>
<dbReference type="OrthoDB" id="636685at2759"/>
<dbReference type="EMBL" id="KB445793">
    <property type="protein sequence ID" value="EMD39970.1"/>
    <property type="molecule type" value="Genomic_DNA"/>
</dbReference>
<dbReference type="PANTHER" id="PTHR10252:SF54">
    <property type="entry name" value="CHROMATIN ACCESSIBILITY COMPLEX PROTEIN 1"/>
    <property type="match status" value="1"/>
</dbReference>
<dbReference type="InterPro" id="IPR050568">
    <property type="entry name" value="Transcr_DNA_Rep_Reg"/>
</dbReference>
<feature type="region of interest" description="Disordered" evidence="3">
    <location>
        <begin position="260"/>
        <end position="502"/>
    </location>
</feature>
<keyword evidence="2" id="KW-0539">Nucleus</keyword>
<dbReference type="SUPFAM" id="SSF47113">
    <property type="entry name" value="Histone-fold"/>
    <property type="match status" value="1"/>
</dbReference>
<feature type="region of interest" description="Disordered" evidence="3">
    <location>
        <begin position="1"/>
        <end position="67"/>
    </location>
</feature>
<feature type="region of interest" description="Disordered" evidence="3">
    <location>
        <begin position="86"/>
        <end position="105"/>
    </location>
</feature>
<protein>
    <recommendedName>
        <fullName evidence="4">Transcription factor CBF/NF-Y/archaeal histone domain-containing protein</fullName>
    </recommendedName>
</protein>
<dbReference type="STRING" id="914234.M2R5Y0"/>
<dbReference type="Pfam" id="PF00808">
    <property type="entry name" value="CBFD_NFYB_HMF"/>
    <property type="match status" value="1"/>
</dbReference>
<feature type="compositionally biased region" description="Low complexity" evidence="3">
    <location>
        <begin position="296"/>
        <end position="314"/>
    </location>
</feature>
<dbReference type="InterPro" id="IPR003958">
    <property type="entry name" value="CBFA_NFYB_domain"/>
</dbReference>
<name>M2R5Y0_CERS8</name>
<evidence type="ECO:0000256" key="2">
    <source>
        <dbReference type="ARBA" id="ARBA00023242"/>
    </source>
</evidence>
<dbReference type="Gene3D" id="1.10.20.10">
    <property type="entry name" value="Histone, subunit A"/>
    <property type="match status" value="1"/>
</dbReference>
<accession>M2R5Y0</accession>
<feature type="compositionally biased region" description="Polar residues" evidence="3">
    <location>
        <begin position="344"/>
        <end position="372"/>
    </location>
</feature>
<keyword evidence="6" id="KW-1185">Reference proteome</keyword>
<dbReference type="GO" id="GO:0008623">
    <property type="term" value="C:CHRAC"/>
    <property type="evidence" value="ECO:0007669"/>
    <property type="project" value="TreeGrafter"/>
</dbReference>
<dbReference type="Proteomes" id="UP000016930">
    <property type="component" value="Unassembled WGS sequence"/>
</dbReference>
<gene>
    <name evidence="5" type="ORF">CERSUDRAFT_92455</name>
</gene>
<evidence type="ECO:0000256" key="3">
    <source>
        <dbReference type="SAM" id="MobiDB-lite"/>
    </source>
</evidence>
<dbReference type="GO" id="GO:0006261">
    <property type="term" value="P:DNA-templated DNA replication"/>
    <property type="evidence" value="ECO:0007669"/>
    <property type="project" value="TreeGrafter"/>
</dbReference>
<dbReference type="HOGENOM" id="CLU_042061_0_0_1"/>
<feature type="compositionally biased region" description="Low complexity" evidence="3">
    <location>
        <begin position="323"/>
        <end position="336"/>
    </location>
</feature>
<feature type="region of interest" description="Disordered" evidence="3">
    <location>
        <begin position="113"/>
        <end position="141"/>
    </location>
</feature>
<feature type="compositionally biased region" description="Basic residues" evidence="3">
    <location>
        <begin position="431"/>
        <end position="449"/>
    </location>
</feature>
<comment type="subcellular location">
    <subcellularLocation>
        <location evidence="1">Nucleus</location>
    </subcellularLocation>
</comment>
<evidence type="ECO:0000256" key="1">
    <source>
        <dbReference type="ARBA" id="ARBA00004123"/>
    </source>
</evidence>
<sequence>METSRKQEVRRSPESPQPPCRRQSIQLSLPATAHPPALPPKPPSPSPTHRPAQRPPPGLAPAPGPQHRIHTRTLRHIRHTTTARTMALGGGQPAIAPSSDFDSADEEIDQLDSDLEDAPGGGGGGAGKTRPRRSGERVPGHTLLPQARLENILHADGSGGQLSKEALFMLSVATEEFLKRFAAAGLREANAARRAVVNYRDIAQVAHAQPEFHFLQDIMPRPITLAEALQRRATKEKEMLEDDPAISAVALTAPLPPSVSFSNTTAPTQHHLPTPSASASASTRGRGKARQNQSQAHANGRASSSANGATSANGTPKPDPDFAPSERAGASASASGRPRRQSTRRSQAQVQAQNAESAEPASASQTNTSATMSAPPVPLRSSSGRVRTRTAKAAQADTHGQGHAVTNGGGRHSSPGVPPAQNGHAGGHTHVQVHPHPHPHPHPHIHAHSHTPTGPASEYLAQRTPPTGPASGFLEPAYGSIFGAENPGRTIYSREPLPRPGR</sequence>
<evidence type="ECO:0000313" key="6">
    <source>
        <dbReference type="Proteomes" id="UP000016930"/>
    </source>
</evidence>
<evidence type="ECO:0000313" key="5">
    <source>
        <dbReference type="EMBL" id="EMD39970.1"/>
    </source>
</evidence>
<dbReference type="InterPro" id="IPR009072">
    <property type="entry name" value="Histone-fold"/>
</dbReference>
<reference evidence="5 6" key="1">
    <citation type="journal article" date="2012" name="Proc. Natl. Acad. Sci. U.S.A.">
        <title>Comparative genomics of Ceriporiopsis subvermispora and Phanerochaete chrysosporium provide insight into selective ligninolysis.</title>
        <authorList>
            <person name="Fernandez-Fueyo E."/>
            <person name="Ruiz-Duenas F.J."/>
            <person name="Ferreira P."/>
            <person name="Floudas D."/>
            <person name="Hibbett D.S."/>
            <person name="Canessa P."/>
            <person name="Larrondo L.F."/>
            <person name="James T.Y."/>
            <person name="Seelenfreund D."/>
            <person name="Lobos S."/>
            <person name="Polanco R."/>
            <person name="Tello M."/>
            <person name="Honda Y."/>
            <person name="Watanabe T."/>
            <person name="Watanabe T."/>
            <person name="Ryu J.S."/>
            <person name="Kubicek C.P."/>
            <person name="Schmoll M."/>
            <person name="Gaskell J."/>
            <person name="Hammel K.E."/>
            <person name="St John F.J."/>
            <person name="Vanden Wymelenberg A."/>
            <person name="Sabat G."/>
            <person name="Splinter BonDurant S."/>
            <person name="Syed K."/>
            <person name="Yadav J.S."/>
            <person name="Doddapaneni H."/>
            <person name="Subramanian V."/>
            <person name="Lavin J.L."/>
            <person name="Oguiza J.A."/>
            <person name="Perez G."/>
            <person name="Pisabarro A.G."/>
            <person name="Ramirez L."/>
            <person name="Santoyo F."/>
            <person name="Master E."/>
            <person name="Coutinho P.M."/>
            <person name="Henrissat B."/>
            <person name="Lombard V."/>
            <person name="Magnuson J.K."/>
            <person name="Kuees U."/>
            <person name="Hori C."/>
            <person name="Igarashi K."/>
            <person name="Samejima M."/>
            <person name="Held B.W."/>
            <person name="Barry K.W."/>
            <person name="LaButti K.M."/>
            <person name="Lapidus A."/>
            <person name="Lindquist E.A."/>
            <person name="Lucas S.M."/>
            <person name="Riley R."/>
            <person name="Salamov A.A."/>
            <person name="Hoffmeister D."/>
            <person name="Schwenk D."/>
            <person name="Hadar Y."/>
            <person name="Yarden O."/>
            <person name="de Vries R.P."/>
            <person name="Wiebenga A."/>
            <person name="Stenlid J."/>
            <person name="Eastwood D."/>
            <person name="Grigoriev I.V."/>
            <person name="Berka R.M."/>
            <person name="Blanchette R.A."/>
            <person name="Kersten P."/>
            <person name="Martinez A.T."/>
            <person name="Vicuna R."/>
            <person name="Cullen D."/>
        </authorList>
    </citation>
    <scope>NUCLEOTIDE SEQUENCE [LARGE SCALE GENOMIC DNA]</scope>
    <source>
        <strain evidence="5 6">B</strain>
    </source>
</reference>
<organism evidence="5 6">
    <name type="scientific">Ceriporiopsis subvermispora (strain B)</name>
    <name type="common">White-rot fungus</name>
    <name type="synonym">Gelatoporia subvermispora</name>
    <dbReference type="NCBI Taxonomy" id="914234"/>
    <lineage>
        <taxon>Eukaryota</taxon>
        <taxon>Fungi</taxon>
        <taxon>Dikarya</taxon>
        <taxon>Basidiomycota</taxon>
        <taxon>Agaricomycotina</taxon>
        <taxon>Agaricomycetes</taxon>
        <taxon>Polyporales</taxon>
        <taxon>Gelatoporiaceae</taxon>
        <taxon>Gelatoporia</taxon>
    </lineage>
</organism>
<dbReference type="PANTHER" id="PTHR10252">
    <property type="entry name" value="HISTONE-LIKE TRANSCRIPTION FACTOR CCAAT-RELATED"/>
    <property type="match status" value="1"/>
</dbReference>
<dbReference type="AlphaFoldDB" id="M2R5Y0"/>
<proteinExistence type="predicted"/>